<organism evidence="4 5">
    <name type="scientific">Marihabitans asiaticum</name>
    <dbReference type="NCBI Taxonomy" id="415218"/>
    <lineage>
        <taxon>Bacteria</taxon>
        <taxon>Bacillati</taxon>
        <taxon>Actinomycetota</taxon>
        <taxon>Actinomycetes</taxon>
        <taxon>Micrococcales</taxon>
        <taxon>Intrasporangiaceae</taxon>
        <taxon>Marihabitans</taxon>
    </lineage>
</organism>
<reference evidence="4 5" key="1">
    <citation type="submission" date="2019-06" db="EMBL/GenBank/DDBJ databases">
        <title>Sequencing the genomes of 1000 actinobacteria strains.</title>
        <authorList>
            <person name="Klenk H.-P."/>
        </authorList>
    </citation>
    <scope>NUCLEOTIDE SEQUENCE [LARGE SCALE GENOMIC DNA]</scope>
    <source>
        <strain evidence="4 5">DSM 18935</strain>
    </source>
</reference>
<feature type="region of interest" description="Disordered" evidence="1">
    <location>
        <begin position="168"/>
        <end position="198"/>
    </location>
</feature>
<feature type="transmembrane region" description="Helical" evidence="2">
    <location>
        <begin position="70"/>
        <end position="92"/>
    </location>
</feature>
<evidence type="ECO:0000256" key="2">
    <source>
        <dbReference type="SAM" id="Phobius"/>
    </source>
</evidence>
<dbReference type="Pfam" id="PF11181">
    <property type="entry name" value="YflT"/>
    <property type="match status" value="1"/>
</dbReference>
<keyword evidence="2" id="KW-0472">Membrane</keyword>
<dbReference type="OrthoDB" id="3381462at2"/>
<feature type="compositionally biased region" description="Basic and acidic residues" evidence="1">
    <location>
        <begin position="168"/>
        <end position="179"/>
    </location>
</feature>
<evidence type="ECO:0000313" key="5">
    <source>
        <dbReference type="Proteomes" id="UP000315628"/>
    </source>
</evidence>
<proteinExistence type="predicted"/>
<comment type="caution">
    <text evidence="4">The sequence shown here is derived from an EMBL/GenBank/DDBJ whole genome shotgun (WGS) entry which is preliminary data.</text>
</comment>
<protein>
    <recommendedName>
        <fullName evidence="3">General stress protein 17M-like domain-containing protein</fullName>
    </recommendedName>
</protein>
<evidence type="ECO:0000259" key="3">
    <source>
        <dbReference type="Pfam" id="PF11181"/>
    </source>
</evidence>
<feature type="domain" description="General stress protein 17M-like" evidence="3">
    <location>
        <begin position="21"/>
        <end position="109"/>
    </location>
</feature>
<dbReference type="AlphaFoldDB" id="A0A560WI15"/>
<accession>A0A560WI15</accession>
<dbReference type="RefSeq" id="WP_144855884.1">
    <property type="nucleotide sequence ID" value="NZ_BAAAYT010000002.1"/>
</dbReference>
<dbReference type="Proteomes" id="UP000315628">
    <property type="component" value="Unassembled WGS sequence"/>
</dbReference>
<gene>
    <name evidence="4" type="ORF">FB557_0899</name>
</gene>
<evidence type="ECO:0000313" key="4">
    <source>
        <dbReference type="EMBL" id="TWD17332.1"/>
    </source>
</evidence>
<keyword evidence="2" id="KW-0812">Transmembrane</keyword>
<keyword evidence="2" id="KW-1133">Transmembrane helix</keyword>
<evidence type="ECO:0000256" key="1">
    <source>
        <dbReference type="SAM" id="MobiDB-lite"/>
    </source>
</evidence>
<dbReference type="EMBL" id="VIUW01000001">
    <property type="protein sequence ID" value="TWD17332.1"/>
    <property type="molecule type" value="Genomic_DNA"/>
</dbReference>
<name>A0A560WI15_9MICO</name>
<keyword evidence="5" id="KW-1185">Reference proteome</keyword>
<dbReference type="InterPro" id="IPR025889">
    <property type="entry name" value="GSP17M-like_dom"/>
</dbReference>
<sequence>MSQPAGRPIREQVLRLEFPQSLGTYDSYEQAQKAVDYLSDHEFPVENVMLVGTDLKQIERVTGRLTTGRVLLGGLLSGVWIGMFVGLVFAMFEGGEDIVMRMISTVLVGALFGLVWAWLGYRATGGHRDFTSISQVVATRYELLVEHRNAQQAREFLAEHDPMRAAEERARQIRADADRAAAAQAARAGTDPAAPPTP</sequence>
<feature type="transmembrane region" description="Helical" evidence="2">
    <location>
        <begin position="98"/>
        <end position="119"/>
    </location>
</feature>